<evidence type="ECO:0000313" key="5">
    <source>
        <dbReference type="Proteomes" id="UP000701801"/>
    </source>
</evidence>
<dbReference type="SMART" id="SM00248">
    <property type="entry name" value="ANK"/>
    <property type="match status" value="7"/>
</dbReference>
<organism evidence="4 5">
    <name type="scientific">Hymenoscyphus albidus</name>
    <dbReference type="NCBI Taxonomy" id="595503"/>
    <lineage>
        <taxon>Eukaryota</taxon>
        <taxon>Fungi</taxon>
        <taxon>Dikarya</taxon>
        <taxon>Ascomycota</taxon>
        <taxon>Pezizomycotina</taxon>
        <taxon>Leotiomycetes</taxon>
        <taxon>Helotiales</taxon>
        <taxon>Helotiaceae</taxon>
        <taxon>Hymenoscyphus</taxon>
    </lineage>
</organism>
<dbReference type="InterPro" id="IPR002110">
    <property type="entry name" value="Ankyrin_rpt"/>
</dbReference>
<keyword evidence="1" id="KW-0677">Repeat</keyword>
<evidence type="ECO:0000256" key="1">
    <source>
        <dbReference type="ARBA" id="ARBA00022737"/>
    </source>
</evidence>
<feature type="repeat" description="ANK" evidence="3">
    <location>
        <begin position="284"/>
        <end position="316"/>
    </location>
</feature>
<feature type="repeat" description="ANK" evidence="3">
    <location>
        <begin position="485"/>
        <end position="517"/>
    </location>
</feature>
<reference evidence="4" key="1">
    <citation type="submission" date="2021-07" db="EMBL/GenBank/DDBJ databases">
        <authorList>
            <person name="Durling M."/>
        </authorList>
    </citation>
    <scope>NUCLEOTIDE SEQUENCE</scope>
</reference>
<dbReference type="SUPFAM" id="SSF48403">
    <property type="entry name" value="Ankyrin repeat"/>
    <property type="match status" value="1"/>
</dbReference>
<dbReference type="InterPro" id="IPR036770">
    <property type="entry name" value="Ankyrin_rpt-contain_sf"/>
</dbReference>
<name>A0A9N9PXX3_9HELO</name>
<evidence type="ECO:0008006" key="6">
    <source>
        <dbReference type="Google" id="ProtNLM"/>
    </source>
</evidence>
<comment type="caution">
    <text evidence="4">The sequence shown here is derived from an EMBL/GenBank/DDBJ whole genome shotgun (WGS) entry which is preliminary data.</text>
</comment>
<dbReference type="AlphaFoldDB" id="A0A9N9PXX3"/>
<evidence type="ECO:0000256" key="2">
    <source>
        <dbReference type="ARBA" id="ARBA00023043"/>
    </source>
</evidence>
<evidence type="ECO:0000256" key="3">
    <source>
        <dbReference type="PROSITE-ProRule" id="PRU00023"/>
    </source>
</evidence>
<protein>
    <recommendedName>
        <fullName evidence="6">Ankyrin</fullName>
    </recommendedName>
</protein>
<accession>A0A9N9PXX3</accession>
<keyword evidence="2 3" id="KW-0040">ANK repeat</keyword>
<gene>
    <name evidence="4" type="ORF">HYALB_00005250</name>
</gene>
<dbReference type="Gene3D" id="1.25.40.20">
    <property type="entry name" value="Ankyrin repeat-containing domain"/>
    <property type="match status" value="2"/>
</dbReference>
<proteinExistence type="predicted"/>
<feature type="repeat" description="ANK" evidence="3">
    <location>
        <begin position="403"/>
        <end position="435"/>
    </location>
</feature>
<dbReference type="Pfam" id="PF12796">
    <property type="entry name" value="Ank_2"/>
    <property type="match status" value="2"/>
</dbReference>
<dbReference type="EMBL" id="CAJVRM010000285">
    <property type="protein sequence ID" value="CAG8978913.1"/>
    <property type="molecule type" value="Genomic_DNA"/>
</dbReference>
<dbReference type="PANTHER" id="PTHR24198">
    <property type="entry name" value="ANKYRIN REPEAT AND PROTEIN KINASE DOMAIN-CONTAINING PROTEIN"/>
    <property type="match status" value="1"/>
</dbReference>
<dbReference type="OrthoDB" id="194358at2759"/>
<dbReference type="Proteomes" id="UP000701801">
    <property type="component" value="Unassembled WGS sequence"/>
</dbReference>
<dbReference type="PROSITE" id="PS50297">
    <property type="entry name" value="ANK_REP_REGION"/>
    <property type="match status" value="2"/>
</dbReference>
<dbReference type="PANTHER" id="PTHR24198:SF165">
    <property type="entry name" value="ANKYRIN REPEAT-CONTAINING PROTEIN-RELATED"/>
    <property type="match status" value="1"/>
</dbReference>
<keyword evidence="5" id="KW-1185">Reference proteome</keyword>
<sequence>MFDGQGASNVAMLVLNKTDQNHCHSIMNSTPPEYEICEDYNLDLIGAFGDEIWSPNSPVITLSDQAIFNFFCSRTKIQAIPTSRIDRVDLLLNNVKSVMVEKEEGFLRRRVEKLLSPIDQEAFLECLSFFIYFFSNGLHVNERQDPRRSTDIIEHVVYQPKHAIRQILALKDPTLLAFMHSILTTAGNTGNLAAGRALLEADTDRVLFHGRLAHLLYTAVKFQHIDILKKLIQERADVNVSVGTKERPKTILSVVRNIECFDLLNAAGVRLDDQTTFEEATFGRPVTPIHDAICRNDTPLAQRFLEAGASVHFLDEESGNTYFDVHHMLHRAIRTDNGSMIKSLLEAGALFQGKVLIAQYPVSYIKSSFPSILHFAVFSGSINVVKELLENKWYSGLVTSEPYGWSLLRDAARNGDSDMVAVLFSAGASVNSSSELCTQKYTRSYDGLDFGLEYRLPNYRSDPEYKLPTYQIEDEEKVFYGIELAPSTALMAAVETGHVEVVQLLIDHHVDIHTKTHGNHGSFALESAEVLGHRDIANTLVQCGASTRIEDWN</sequence>
<evidence type="ECO:0000313" key="4">
    <source>
        <dbReference type="EMBL" id="CAG8978913.1"/>
    </source>
</evidence>
<dbReference type="PROSITE" id="PS50088">
    <property type="entry name" value="ANK_REPEAT"/>
    <property type="match status" value="3"/>
</dbReference>